<evidence type="ECO:0000256" key="1">
    <source>
        <dbReference type="SAM" id="MobiDB-lite"/>
    </source>
</evidence>
<reference evidence="2" key="1">
    <citation type="submission" date="2022-10" db="EMBL/GenBank/DDBJ databases">
        <title>Genome sequence of Actinomyces israelii ATCC 10048.</title>
        <authorList>
            <person name="Watt R.M."/>
            <person name="Tong W.M."/>
        </authorList>
    </citation>
    <scope>NUCLEOTIDE SEQUENCE</scope>
    <source>
        <strain evidence="2">ATCC 10048</strain>
    </source>
</reference>
<proteinExistence type="predicted"/>
<feature type="region of interest" description="Disordered" evidence="1">
    <location>
        <begin position="225"/>
        <end position="294"/>
    </location>
</feature>
<gene>
    <name evidence="2" type="ORF">OHJ16_09845</name>
</gene>
<dbReference type="Proteomes" id="UP001072034">
    <property type="component" value="Unassembled WGS sequence"/>
</dbReference>
<evidence type="ECO:0008006" key="4">
    <source>
        <dbReference type="Google" id="ProtNLM"/>
    </source>
</evidence>
<evidence type="ECO:0000313" key="2">
    <source>
        <dbReference type="EMBL" id="MCZ0858343.1"/>
    </source>
</evidence>
<sequence length="294" mass="30504">MTATGSSAYKSWVTTLRAWSRDTSVSLDSLPPLNQDSFSPTTYNRVLDHMITAIGTMMREWNDSFTRDWNAALGAGDLHGAEAALVEARRRLLPRLTLANHPGLPERIRTALMTGLRKDVESIQKQLEEDMQDVSRFTTPTMRQQQEQLVRLVRTNSMARIFDGGYVDGSAIVRLADQAGAPGPAVGNPAGAPGFAVGAVGGAPGPASGAPVSVNRAVGVPGAAPGPVVGNPTGTPGPPAGPAVGEPAPGPAVEEPGAAVGEPVNEAARAPGPAASTGQTGHPRRTGLFGRRFR</sequence>
<name>A0ABT4I9C0_9ACTO</name>
<accession>A0ABT4I9C0</accession>
<keyword evidence="3" id="KW-1185">Reference proteome</keyword>
<feature type="compositionally biased region" description="Low complexity" evidence="1">
    <location>
        <begin position="242"/>
        <end position="264"/>
    </location>
</feature>
<evidence type="ECO:0000313" key="3">
    <source>
        <dbReference type="Proteomes" id="UP001072034"/>
    </source>
</evidence>
<organism evidence="2 3">
    <name type="scientific">Actinomyces israelii</name>
    <dbReference type="NCBI Taxonomy" id="1659"/>
    <lineage>
        <taxon>Bacteria</taxon>
        <taxon>Bacillati</taxon>
        <taxon>Actinomycetota</taxon>
        <taxon>Actinomycetes</taxon>
        <taxon>Actinomycetales</taxon>
        <taxon>Actinomycetaceae</taxon>
        <taxon>Actinomyces</taxon>
    </lineage>
</organism>
<comment type="caution">
    <text evidence="2">The sequence shown here is derived from an EMBL/GenBank/DDBJ whole genome shotgun (WGS) entry which is preliminary data.</text>
</comment>
<dbReference type="EMBL" id="JAPTMY010000020">
    <property type="protein sequence ID" value="MCZ0858343.1"/>
    <property type="molecule type" value="Genomic_DNA"/>
</dbReference>
<protein>
    <recommendedName>
        <fullName evidence="4">PPE family domain-containing protein</fullName>
    </recommendedName>
</protein>
<feature type="compositionally biased region" description="Low complexity" evidence="1">
    <location>
        <begin position="225"/>
        <end position="234"/>
    </location>
</feature>
<dbReference type="RefSeq" id="WP_268917745.1">
    <property type="nucleotide sequence ID" value="NZ_JAPTMY010000020.1"/>
</dbReference>